<protein>
    <submittedName>
        <fullName evidence="3">EF-hand domain-containing protein</fullName>
    </submittedName>
</protein>
<gene>
    <name evidence="3" type="primary">AVEN_265500_1</name>
    <name evidence="3" type="ORF">TNCT_716581</name>
</gene>
<dbReference type="AlphaFoldDB" id="A0A8X6LQF3"/>
<name>A0A8X6LQF3_TRICU</name>
<dbReference type="Proteomes" id="UP000887116">
    <property type="component" value="Unassembled WGS sequence"/>
</dbReference>
<evidence type="ECO:0000256" key="1">
    <source>
        <dbReference type="ARBA" id="ARBA00010994"/>
    </source>
</evidence>
<accession>A0A8X6LQF3</accession>
<dbReference type="Pfam" id="PF05517">
    <property type="entry name" value="p25-alpha"/>
    <property type="match status" value="1"/>
</dbReference>
<keyword evidence="4" id="KW-1185">Reference proteome</keyword>
<organism evidence="3 4">
    <name type="scientific">Trichonephila clavata</name>
    <name type="common">Joro spider</name>
    <name type="synonym">Nephila clavata</name>
    <dbReference type="NCBI Taxonomy" id="2740835"/>
    <lineage>
        <taxon>Eukaryota</taxon>
        <taxon>Metazoa</taxon>
        <taxon>Ecdysozoa</taxon>
        <taxon>Arthropoda</taxon>
        <taxon>Chelicerata</taxon>
        <taxon>Arachnida</taxon>
        <taxon>Araneae</taxon>
        <taxon>Araneomorphae</taxon>
        <taxon>Entelegynae</taxon>
        <taxon>Araneoidea</taxon>
        <taxon>Nephilidae</taxon>
        <taxon>Trichonephila</taxon>
    </lineage>
</organism>
<evidence type="ECO:0000313" key="4">
    <source>
        <dbReference type="Proteomes" id="UP000887116"/>
    </source>
</evidence>
<dbReference type="OrthoDB" id="6435933at2759"/>
<dbReference type="GO" id="GO:0015631">
    <property type="term" value="F:tubulin binding"/>
    <property type="evidence" value="ECO:0007669"/>
    <property type="project" value="InterPro"/>
</dbReference>
<comment type="similarity">
    <text evidence="1">Belongs to the TPPP family.</text>
</comment>
<evidence type="ECO:0000256" key="2">
    <source>
        <dbReference type="SAM" id="MobiDB-lite"/>
    </source>
</evidence>
<feature type="region of interest" description="Disordered" evidence="2">
    <location>
        <begin position="85"/>
        <end position="192"/>
    </location>
</feature>
<sequence length="192" mass="20073">MASDKGLQTKFELFCKSVGETEKKLSLENVKKWFRQAGILGDQKEVSDSDVSKAFSEVAKEKQAIDYSEVKELIGSLCMQKGIDPQELMRKLSGSPQESGSPSEKSGGPTEKSGGPPEKSGGPHEKSGGPPDKSGGPPDKSGGPPEKSGGQPEKSGGPPEKPGNPPPQSGNPQQQRGNPQQQSGNPPGNSPQ</sequence>
<feature type="compositionally biased region" description="Low complexity" evidence="2">
    <location>
        <begin position="170"/>
        <end position="192"/>
    </location>
</feature>
<reference evidence="3" key="1">
    <citation type="submission" date="2020-07" db="EMBL/GenBank/DDBJ databases">
        <title>Multicomponent nature underlies the extraordinary mechanical properties of spider dragline silk.</title>
        <authorList>
            <person name="Kono N."/>
            <person name="Nakamura H."/>
            <person name="Mori M."/>
            <person name="Yoshida Y."/>
            <person name="Ohtoshi R."/>
            <person name="Malay A.D."/>
            <person name="Moran D.A.P."/>
            <person name="Tomita M."/>
            <person name="Numata K."/>
            <person name="Arakawa K."/>
        </authorList>
    </citation>
    <scope>NUCLEOTIDE SEQUENCE</scope>
</reference>
<dbReference type="InterPro" id="IPR011992">
    <property type="entry name" value="EF-hand-dom_pair"/>
</dbReference>
<comment type="caution">
    <text evidence="3">The sequence shown here is derived from an EMBL/GenBank/DDBJ whole genome shotgun (WGS) entry which is preliminary data.</text>
</comment>
<feature type="compositionally biased region" description="Pro residues" evidence="2">
    <location>
        <begin position="159"/>
        <end position="169"/>
    </location>
</feature>
<dbReference type="SUPFAM" id="SSF47473">
    <property type="entry name" value="EF-hand"/>
    <property type="match status" value="1"/>
</dbReference>
<dbReference type="GO" id="GO:0046785">
    <property type="term" value="P:microtubule polymerization"/>
    <property type="evidence" value="ECO:0007669"/>
    <property type="project" value="InterPro"/>
</dbReference>
<evidence type="ECO:0000313" key="3">
    <source>
        <dbReference type="EMBL" id="GFR16074.1"/>
    </source>
</evidence>
<proteinExistence type="inferred from homology"/>
<feature type="compositionally biased region" description="Low complexity" evidence="2">
    <location>
        <begin position="128"/>
        <end position="158"/>
    </location>
</feature>
<dbReference type="Gene3D" id="1.10.238.10">
    <property type="entry name" value="EF-hand"/>
    <property type="match status" value="1"/>
</dbReference>
<dbReference type="InterPro" id="IPR008907">
    <property type="entry name" value="TPP/p25"/>
</dbReference>
<dbReference type="EMBL" id="BMAO01027332">
    <property type="protein sequence ID" value="GFR16074.1"/>
    <property type="molecule type" value="Genomic_DNA"/>
</dbReference>
<feature type="compositionally biased region" description="Low complexity" evidence="2">
    <location>
        <begin position="93"/>
        <end position="120"/>
    </location>
</feature>